<evidence type="ECO:0000256" key="3">
    <source>
        <dbReference type="ARBA" id="ARBA00014921"/>
    </source>
</evidence>
<dbReference type="GO" id="GO:0003824">
    <property type="term" value="F:catalytic activity"/>
    <property type="evidence" value="ECO:0007669"/>
    <property type="project" value="InterPro"/>
</dbReference>
<dbReference type="NCBIfam" id="NF001989">
    <property type="entry name" value="PRK00784.1"/>
    <property type="match status" value="1"/>
</dbReference>
<dbReference type="Pfam" id="PF07685">
    <property type="entry name" value="GATase_3"/>
    <property type="match status" value="1"/>
</dbReference>
<evidence type="ECO:0000256" key="2">
    <source>
        <dbReference type="ARBA" id="ARBA00006205"/>
    </source>
</evidence>
<protein>
    <recommendedName>
        <fullName evidence="3 7">Probable cobyric acid synthase</fullName>
    </recommendedName>
</protein>
<proteinExistence type="inferred from homology"/>
<keyword evidence="4 7" id="KW-0169">Cobalamin biosynthesis</keyword>
<comment type="similarity">
    <text evidence="2 7">Belongs to the CobB/CobQ family. CobQ subfamily.</text>
</comment>
<reference evidence="10" key="1">
    <citation type="submission" date="2020-07" db="EMBL/GenBank/DDBJ databases">
        <title>Methanobacterium. sp. MethCan genome.</title>
        <authorList>
            <person name="Postec A."/>
            <person name="Quemeneur M."/>
        </authorList>
    </citation>
    <scope>NUCLEOTIDE SEQUENCE</scope>
    <source>
        <strain evidence="10">MethCAN</strain>
    </source>
</reference>
<gene>
    <name evidence="7 10" type="primary">cobQ</name>
    <name evidence="10" type="ORF">HYG87_03255</name>
</gene>
<dbReference type="RefSeq" id="WP_211533806.1">
    <property type="nucleotide sequence ID" value="NZ_CP058560.1"/>
</dbReference>
<evidence type="ECO:0000259" key="8">
    <source>
        <dbReference type="Pfam" id="PF01656"/>
    </source>
</evidence>
<evidence type="ECO:0000256" key="5">
    <source>
        <dbReference type="ARBA" id="ARBA00022962"/>
    </source>
</evidence>
<evidence type="ECO:0000313" key="10">
    <source>
        <dbReference type="EMBL" id="QUH22860.1"/>
    </source>
</evidence>
<feature type="active site" evidence="7">
    <location>
        <position position="445"/>
    </location>
</feature>
<keyword evidence="11" id="KW-1185">Reference proteome</keyword>
<dbReference type="EMBL" id="CP058560">
    <property type="protein sequence ID" value="QUH22860.1"/>
    <property type="molecule type" value="Genomic_DNA"/>
</dbReference>
<dbReference type="OrthoDB" id="53136at2157"/>
<dbReference type="Gene3D" id="3.40.50.300">
    <property type="entry name" value="P-loop containing nucleotide triphosphate hydrolases"/>
    <property type="match status" value="1"/>
</dbReference>
<dbReference type="Pfam" id="PF01656">
    <property type="entry name" value="CbiA"/>
    <property type="match status" value="1"/>
</dbReference>
<dbReference type="Proteomes" id="UP000681041">
    <property type="component" value="Chromosome"/>
</dbReference>
<organism evidence="10 11">
    <name type="scientific">Methanobacterium alkalithermotolerans</name>
    <dbReference type="NCBI Taxonomy" id="2731220"/>
    <lineage>
        <taxon>Archaea</taxon>
        <taxon>Methanobacteriati</taxon>
        <taxon>Methanobacteriota</taxon>
        <taxon>Methanomada group</taxon>
        <taxon>Methanobacteria</taxon>
        <taxon>Methanobacteriales</taxon>
        <taxon>Methanobacteriaceae</taxon>
        <taxon>Methanobacterium</taxon>
    </lineage>
</organism>
<dbReference type="InterPro" id="IPR011698">
    <property type="entry name" value="GATase_3"/>
</dbReference>
<dbReference type="InterPro" id="IPR029062">
    <property type="entry name" value="Class_I_gatase-like"/>
</dbReference>
<dbReference type="PANTHER" id="PTHR21343">
    <property type="entry name" value="DETHIOBIOTIN SYNTHETASE"/>
    <property type="match status" value="1"/>
</dbReference>
<dbReference type="SUPFAM" id="SSF52317">
    <property type="entry name" value="Class I glutamine amidotransferase-like"/>
    <property type="match status" value="1"/>
</dbReference>
<evidence type="ECO:0000256" key="4">
    <source>
        <dbReference type="ARBA" id="ARBA00022573"/>
    </source>
</evidence>
<dbReference type="InterPro" id="IPR002586">
    <property type="entry name" value="CobQ/CobB/MinD/ParA_Nub-bd_dom"/>
</dbReference>
<feature type="domain" description="CobB/CobQ-like glutamine amidotransferase" evidence="9">
    <location>
        <begin position="257"/>
        <end position="451"/>
    </location>
</feature>
<dbReference type="AlphaFoldDB" id="A0A8T8K781"/>
<feature type="domain" description="CobQ/CobB/MinD/ParA nucleotide binding" evidence="8">
    <location>
        <begin position="9"/>
        <end position="241"/>
    </location>
</feature>
<dbReference type="KEGG" id="meme:HYG87_03255"/>
<dbReference type="GO" id="GO:0015420">
    <property type="term" value="F:ABC-type vitamin B12 transporter activity"/>
    <property type="evidence" value="ECO:0007669"/>
    <property type="project" value="UniProtKB-UniRule"/>
</dbReference>
<evidence type="ECO:0000256" key="6">
    <source>
        <dbReference type="ARBA" id="ARBA00025166"/>
    </source>
</evidence>
<evidence type="ECO:0000313" key="11">
    <source>
        <dbReference type="Proteomes" id="UP000681041"/>
    </source>
</evidence>
<dbReference type="InterPro" id="IPR047045">
    <property type="entry name" value="CobQ_N"/>
</dbReference>
<dbReference type="CDD" id="cd01750">
    <property type="entry name" value="GATase1_CobQ"/>
    <property type="match status" value="1"/>
</dbReference>
<dbReference type="NCBIfam" id="TIGR00313">
    <property type="entry name" value="cobQ"/>
    <property type="match status" value="1"/>
</dbReference>
<dbReference type="PANTHER" id="PTHR21343:SF1">
    <property type="entry name" value="COBYRIC ACID SYNTHASE"/>
    <property type="match status" value="1"/>
</dbReference>
<evidence type="ECO:0000259" key="9">
    <source>
        <dbReference type="Pfam" id="PF07685"/>
    </source>
</evidence>
<dbReference type="Gene3D" id="3.40.50.880">
    <property type="match status" value="1"/>
</dbReference>
<comment type="pathway">
    <text evidence="1 7">Cofactor biosynthesis; adenosylcobalamin biosynthesis.</text>
</comment>
<accession>A0A8T8K781</accession>
<dbReference type="PROSITE" id="PS51274">
    <property type="entry name" value="GATASE_COBBQ"/>
    <property type="match status" value="1"/>
</dbReference>
<comment type="function">
    <text evidence="6 7">Catalyzes amidations at positions B, D, E, and G on adenosylcobyrinic A,C-diamide. NH(2) groups are provided by glutamine, and one molecule of ATP is hydrogenolyzed for each amidation.</text>
</comment>
<dbReference type="CDD" id="cd05389">
    <property type="entry name" value="CobQ_N"/>
    <property type="match status" value="1"/>
</dbReference>
<name>A0A8T8K781_9EURY</name>
<dbReference type="InterPro" id="IPR004459">
    <property type="entry name" value="CobQ_synth"/>
</dbReference>
<dbReference type="GO" id="GO:0009236">
    <property type="term" value="P:cobalamin biosynthetic process"/>
    <property type="evidence" value="ECO:0007669"/>
    <property type="project" value="UniProtKB-UniRule"/>
</dbReference>
<keyword evidence="5 7" id="KW-0315">Glutamine amidotransferase</keyword>
<sequence length="512" mass="57138">MSQLNSKCIMVQGTSSNAGKSIMVAALCRIYSRRGYRVAPFKSQNMSLNSYTTKENAEIAIAQVFQAEAAGLEPSHHMNPVLLKPKEDFISQVIVHGKPAGDMNFYEYQQNFRDQALEAISESLEYLKNEYDLIFIEGAGSPAEINMRDRDLANMEIAHLADADVILVADIDRGGVFASIAGTFSLLDEKDRSRIKAVVINKFRGNLDILMPGIQQIEKIIGVPVLGVLPYDHSLKIPEEDSASLSERKYRGNGDITIGVMRLPRISNFTDLDPLEYEPDIGLKLIEIGDRIGNIDALIIPGTRNTVNDMIALNEGGFSDEIRELSKKIPIMGICGGYQMLGNEIVDENLKESKYGSVKGLGLLDSVTYFGKVPKIISRSQGLLINKGFLKDIPLETITGYELHEGITEINTTKPLLKIIKGCGNTLESDYDGAIEGNIMGTYFHGIFHNYYFRRAFTDYLREKKGLKKLGFSEDPFKNSKQFSLDRLAEIVENNMDMEFVDKMVLENIKKN</sequence>
<dbReference type="HAMAP" id="MF_00028">
    <property type="entry name" value="CobQ"/>
    <property type="match status" value="1"/>
</dbReference>
<dbReference type="SUPFAM" id="SSF52540">
    <property type="entry name" value="P-loop containing nucleoside triphosphate hydrolases"/>
    <property type="match status" value="1"/>
</dbReference>
<evidence type="ECO:0000256" key="1">
    <source>
        <dbReference type="ARBA" id="ARBA00004953"/>
    </source>
</evidence>
<dbReference type="GeneID" id="64819750"/>
<feature type="active site" description="Nucleophile" evidence="7">
    <location>
        <position position="335"/>
    </location>
</feature>
<dbReference type="InterPro" id="IPR033949">
    <property type="entry name" value="CobQ_GATase1"/>
</dbReference>
<dbReference type="InterPro" id="IPR027417">
    <property type="entry name" value="P-loop_NTPase"/>
</dbReference>
<evidence type="ECO:0000256" key="7">
    <source>
        <dbReference type="HAMAP-Rule" id="MF_00028"/>
    </source>
</evidence>